<organism evidence="2 3">
    <name type="scientific">Magnusiomyces paraingens</name>
    <dbReference type="NCBI Taxonomy" id="2606893"/>
    <lineage>
        <taxon>Eukaryota</taxon>
        <taxon>Fungi</taxon>
        <taxon>Dikarya</taxon>
        <taxon>Ascomycota</taxon>
        <taxon>Saccharomycotina</taxon>
        <taxon>Dipodascomycetes</taxon>
        <taxon>Dipodascales</taxon>
        <taxon>Dipodascaceae</taxon>
        <taxon>Magnusiomyces</taxon>
    </lineage>
</organism>
<name>A0A5E8BBZ0_9ASCO</name>
<feature type="chain" id="PRO_5022744148" evidence="1">
    <location>
        <begin position="19"/>
        <end position="387"/>
    </location>
</feature>
<sequence>MIISTFLGWSLLVSGTVCNAVVLPQQVASSIALEDTTSSTVAQEPSNVDKYIAQWEELYEAYGFHSSARGVARANDEDNTPPKPQETLLLSDTLKHPLNNTLYESTADKAVTKSIVIPEPASTQIDISFSTNTLENNDIKGVGSKELPLGNDIDVDFEEPLNFESDSTAPYYTPPRPSGFVSGSYYGRVDNTEESSSFNSFTVHVFKRDIEESTLIGVNDNPSTYDVGSYILTESEVAGYSDSIEDFFNEDLGLDEYEFGYDDRDAYRDIGDGEVVGVVGVLGGVNPEEFENLDLSGGQTLEENGRRRRRIRKGRGNRVIKGIVVDHCGRPINGTSVVIKNATLETPSNTTLGGSSPRVDSMTGIAARTTSKAMLAMTVFCGMALIV</sequence>
<feature type="signal peptide" evidence="1">
    <location>
        <begin position="1"/>
        <end position="18"/>
    </location>
</feature>
<dbReference type="EMBL" id="CABVLU010000002">
    <property type="protein sequence ID" value="VVT48773.1"/>
    <property type="molecule type" value="Genomic_DNA"/>
</dbReference>
<keyword evidence="1" id="KW-0732">Signal</keyword>
<evidence type="ECO:0000313" key="3">
    <source>
        <dbReference type="Proteomes" id="UP000398389"/>
    </source>
</evidence>
<dbReference type="Proteomes" id="UP000398389">
    <property type="component" value="Unassembled WGS sequence"/>
</dbReference>
<evidence type="ECO:0000313" key="2">
    <source>
        <dbReference type="EMBL" id="VVT48773.1"/>
    </source>
</evidence>
<dbReference type="GeneID" id="43580764"/>
<keyword evidence="3" id="KW-1185">Reference proteome</keyword>
<gene>
    <name evidence="2" type="ORF">SAPINGB_P001944</name>
</gene>
<dbReference type="RefSeq" id="XP_031852555.1">
    <property type="nucleotide sequence ID" value="XM_031996664.1"/>
</dbReference>
<proteinExistence type="predicted"/>
<accession>A0A5E8BBZ0</accession>
<protein>
    <submittedName>
        <fullName evidence="2">Uncharacterized protein</fullName>
    </submittedName>
</protein>
<dbReference type="AlphaFoldDB" id="A0A5E8BBZ0"/>
<reference evidence="2 3" key="1">
    <citation type="submission" date="2019-09" db="EMBL/GenBank/DDBJ databases">
        <authorList>
            <person name="Brejova B."/>
        </authorList>
    </citation>
    <scope>NUCLEOTIDE SEQUENCE [LARGE SCALE GENOMIC DNA]</scope>
</reference>
<evidence type="ECO:0000256" key="1">
    <source>
        <dbReference type="SAM" id="SignalP"/>
    </source>
</evidence>